<reference evidence="2 3" key="1">
    <citation type="submission" date="2019-01" db="EMBL/GenBank/DDBJ databases">
        <title>Comparative genomic analysis identifies haemin-independent Haemophilus haemolyticus: a formal re-classification of Haemophilus intermedius.</title>
        <authorList>
            <person name="Harris T.M."/>
            <person name="Price E.P."/>
            <person name="Sarovich D.S."/>
            <person name="Norskov-Lauritsen N."/>
            <person name="Beissbarth J."/>
            <person name="Chang A.B."/>
            <person name="Smith-Vaughan H.C."/>
        </authorList>
    </citation>
    <scope>NUCLEOTIDE SEQUENCE [LARGE SCALE GENOMIC DNA]</scope>
    <source>
        <strain evidence="2 3">60824 B Hi-4</strain>
    </source>
</reference>
<feature type="domain" description="HTH cro/C1-type" evidence="1">
    <location>
        <begin position="4"/>
        <end position="63"/>
    </location>
</feature>
<dbReference type="EMBL" id="SDPB01000010">
    <property type="protein sequence ID" value="TPH23889.1"/>
    <property type="molecule type" value="Genomic_DNA"/>
</dbReference>
<dbReference type="RefSeq" id="WP_118781481.1">
    <property type="nucleotide sequence ID" value="NZ_QQLP01000001.1"/>
</dbReference>
<dbReference type="PROSITE" id="PS50943">
    <property type="entry name" value="HTH_CROC1"/>
    <property type="match status" value="1"/>
</dbReference>
<dbReference type="AlphaFoldDB" id="A0A502LLD3"/>
<proteinExistence type="predicted"/>
<dbReference type="InterPro" id="IPR010982">
    <property type="entry name" value="Lambda_DNA-bd_dom_sf"/>
</dbReference>
<dbReference type="GO" id="GO:0003677">
    <property type="term" value="F:DNA binding"/>
    <property type="evidence" value="ECO:0007669"/>
    <property type="project" value="InterPro"/>
</dbReference>
<evidence type="ECO:0000259" key="1">
    <source>
        <dbReference type="PROSITE" id="PS50943"/>
    </source>
</evidence>
<dbReference type="Gene3D" id="1.10.260.40">
    <property type="entry name" value="lambda repressor-like DNA-binding domains"/>
    <property type="match status" value="1"/>
</dbReference>
<organism evidence="2 3">
    <name type="scientific">Haemophilus haemolyticus</name>
    <dbReference type="NCBI Taxonomy" id="726"/>
    <lineage>
        <taxon>Bacteria</taxon>
        <taxon>Pseudomonadati</taxon>
        <taxon>Pseudomonadota</taxon>
        <taxon>Gammaproteobacteria</taxon>
        <taxon>Pasteurellales</taxon>
        <taxon>Pasteurellaceae</taxon>
        <taxon>Haemophilus</taxon>
    </lineage>
</organism>
<comment type="caution">
    <text evidence="2">The sequence shown here is derived from an EMBL/GenBank/DDBJ whole genome shotgun (WGS) entry which is preliminary data.</text>
</comment>
<sequence length="66" mass="7439">MNRLQKFRKKTKLSQAEFAKELGWGQSRIGNYEANVREPNISAAQKIISKLNELGVACSLNEVFPS</sequence>
<accession>A0A502LLD3</accession>
<dbReference type="SUPFAM" id="SSF47413">
    <property type="entry name" value="lambda repressor-like DNA-binding domains"/>
    <property type="match status" value="1"/>
</dbReference>
<evidence type="ECO:0000313" key="3">
    <source>
        <dbReference type="Proteomes" id="UP000316888"/>
    </source>
</evidence>
<dbReference type="SMART" id="SM00530">
    <property type="entry name" value="HTH_XRE"/>
    <property type="match status" value="1"/>
</dbReference>
<gene>
    <name evidence="2" type="ORF">EUX48_03535</name>
</gene>
<dbReference type="Pfam" id="PF01381">
    <property type="entry name" value="HTH_3"/>
    <property type="match status" value="1"/>
</dbReference>
<dbReference type="CDD" id="cd00093">
    <property type="entry name" value="HTH_XRE"/>
    <property type="match status" value="1"/>
</dbReference>
<dbReference type="Proteomes" id="UP000316888">
    <property type="component" value="Unassembled WGS sequence"/>
</dbReference>
<protein>
    <submittedName>
        <fullName evidence="2">XRE family transcriptional regulator</fullName>
    </submittedName>
</protein>
<name>A0A502LLD3_HAEHA</name>
<evidence type="ECO:0000313" key="2">
    <source>
        <dbReference type="EMBL" id="TPH23889.1"/>
    </source>
</evidence>
<dbReference type="InterPro" id="IPR001387">
    <property type="entry name" value="Cro/C1-type_HTH"/>
</dbReference>